<comment type="cofactor">
    <cofactor evidence="1 13">
        <name>heme</name>
        <dbReference type="ChEBI" id="CHEBI:30413"/>
    </cofactor>
</comment>
<evidence type="ECO:0000256" key="2">
    <source>
        <dbReference type="ARBA" id="ARBA00004174"/>
    </source>
</evidence>
<keyword evidence="8" id="KW-0492">Microsome</keyword>
<dbReference type="GO" id="GO:0005789">
    <property type="term" value="C:endoplasmic reticulum membrane"/>
    <property type="evidence" value="ECO:0007669"/>
    <property type="project" value="UniProtKB-SubCell"/>
</dbReference>
<dbReference type="Pfam" id="PF09746">
    <property type="entry name" value="Membralin"/>
    <property type="match status" value="1"/>
</dbReference>
<evidence type="ECO:0000256" key="10">
    <source>
        <dbReference type="ARBA" id="ARBA00023004"/>
    </source>
</evidence>
<dbReference type="PROSITE" id="PS00086">
    <property type="entry name" value="CYTOCHROME_P450"/>
    <property type="match status" value="1"/>
</dbReference>
<evidence type="ECO:0000313" key="16">
    <source>
        <dbReference type="Proteomes" id="UP000215335"/>
    </source>
</evidence>
<evidence type="ECO:0000256" key="1">
    <source>
        <dbReference type="ARBA" id="ARBA00001971"/>
    </source>
</evidence>
<keyword evidence="14" id="KW-0812">Transmembrane</keyword>
<sequence>MPQVHDAGTAPEPLPNNLNVSVAANHLDLAGIAPVFNNNNLNRARNNNNQNPLFSVRDRLFHALFIKSALLYARTFPRPVRRMIEFVVLLKAIMAFFVLVYIHIVFSRTPANCLEHVRDDWPRDGILRVEILRNAGEDYSIEKSYAKEEKLRQEKVEDLSSVLGILARDGFINIEPSAVDDDQAAHASDEGLQNLTLSEKEMNLRGAALENLRNFSAANAAINPFLSTQHWDGYPKDQPDEATQATTKMQDNITSKESTNTPIRDNIIQPLKDQVSEVEKIVKAVFPEDEYIVEYSLEYGFLRLSPAARQKLNIPVKIVTLDPLNDKCFGDAFSRLILDEFLGYDDLLMASIKTLAEHEDNKGFLRNVVTGEHYRFVSMWMSRSAYIAAFFIMLVFTVSISMLLRYSHHQIFVFIVLIAAYGLAVGLLYLLYMVVNQFTYWNQRKILHLKVTPLFGNFAPIFFRRNSFPEHAKFLYNYLPDAKYYGTFDFNTPVIVLKDPDLIRDICVKNFDNFPDHRSFVTEEMDPIVGRNVFSLKGQRWKDVRGTLSPSFTANKMKIMFQLITECSREFVQYFVDHPELAANFEAKDAFTRYTNDVIATAAFGIQVNSMRDRENEFYVHGKDATSFSSPLRLIKFILFRSFPKLVRMTGERFLSRSTDKFFNQLVTNTVRTREEQKIVRPDMIQLLMQARDKEDGIDVTIEDIIGQAFIFFLAGFDTSSTLMCFAAYELAAHPDIQEKVFREIEEQENGEELTYESLAKMKYLDMVISETLRMYPPSPMTDRVCAKEFVMPPAKAGEPELRVEIGTNMVMPIYGMHHDPQHFPEPEKFMPERFSDENKDKINPYIYMPFGHGPRKCIGNRFALMETKTLLVHILKKFRIKFTDRSKYPIEFCKKTFNMTQKDGFWLNGSSTNAGVQQHRVLPGCLSSNCDFGACRKALPMAAIITTSQCPNVLFSNPIKDQAAGATEYREPAAHHAFNTFAFIMSRSNPNTSNLVRWRSDAATHWPAATEQQRQLGQREILPSISSPSRFAVCAELPPWAHSDVRCADD</sequence>
<evidence type="ECO:0000256" key="5">
    <source>
        <dbReference type="ARBA" id="ARBA00022617"/>
    </source>
</evidence>
<dbReference type="InterPro" id="IPR050476">
    <property type="entry name" value="Insect_CytP450_Detox"/>
</dbReference>
<organism evidence="15 16">
    <name type="scientific">Trichomalopsis sarcophagae</name>
    <dbReference type="NCBI Taxonomy" id="543379"/>
    <lineage>
        <taxon>Eukaryota</taxon>
        <taxon>Metazoa</taxon>
        <taxon>Ecdysozoa</taxon>
        <taxon>Arthropoda</taxon>
        <taxon>Hexapoda</taxon>
        <taxon>Insecta</taxon>
        <taxon>Pterygota</taxon>
        <taxon>Neoptera</taxon>
        <taxon>Endopterygota</taxon>
        <taxon>Hymenoptera</taxon>
        <taxon>Apocrita</taxon>
        <taxon>Proctotrupomorpha</taxon>
        <taxon>Chalcidoidea</taxon>
        <taxon>Pteromalidae</taxon>
        <taxon>Pteromalinae</taxon>
        <taxon>Trichomalopsis</taxon>
    </lineage>
</organism>
<dbReference type="GO" id="GO:0005506">
    <property type="term" value="F:iron ion binding"/>
    <property type="evidence" value="ECO:0007669"/>
    <property type="project" value="InterPro"/>
</dbReference>
<keyword evidence="14" id="KW-1133">Transmembrane helix</keyword>
<dbReference type="InterPro" id="IPR001128">
    <property type="entry name" value="Cyt_P450"/>
</dbReference>
<evidence type="ECO:0000256" key="11">
    <source>
        <dbReference type="ARBA" id="ARBA00023033"/>
    </source>
</evidence>
<evidence type="ECO:0000313" key="15">
    <source>
        <dbReference type="EMBL" id="OXU30982.1"/>
    </source>
</evidence>
<evidence type="ECO:0000256" key="12">
    <source>
        <dbReference type="ARBA" id="ARBA00023136"/>
    </source>
</evidence>
<reference evidence="15 16" key="1">
    <citation type="journal article" date="2017" name="Curr. Biol.">
        <title>The Evolution of Venom by Co-option of Single-Copy Genes.</title>
        <authorList>
            <person name="Martinson E.O."/>
            <person name="Mrinalini"/>
            <person name="Kelkar Y.D."/>
            <person name="Chang C.H."/>
            <person name="Werren J.H."/>
        </authorList>
    </citation>
    <scope>NUCLEOTIDE SEQUENCE [LARGE SCALE GENOMIC DNA]</scope>
    <source>
        <strain evidence="15 16">Alberta</strain>
        <tissue evidence="15">Whole body</tissue>
    </source>
</reference>
<keyword evidence="5 13" id="KW-0349">Heme</keyword>
<gene>
    <name evidence="15" type="ORF">TSAR_009747</name>
</gene>
<feature type="binding site" description="axial binding residue" evidence="13">
    <location>
        <position position="858"/>
    </location>
    <ligand>
        <name>heme</name>
        <dbReference type="ChEBI" id="CHEBI:30413"/>
    </ligand>
    <ligandPart>
        <name>Fe</name>
        <dbReference type="ChEBI" id="CHEBI:18248"/>
    </ligandPart>
</feature>
<feature type="transmembrane region" description="Helical" evidence="14">
    <location>
        <begin position="86"/>
        <end position="106"/>
    </location>
</feature>
<dbReference type="CDD" id="cd11056">
    <property type="entry name" value="CYP6-like"/>
    <property type="match status" value="1"/>
</dbReference>
<evidence type="ECO:0000256" key="4">
    <source>
        <dbReference type="ARBA" id="ARBA00010617"/>
    </source>
</evidence>
<dbReference type="PANTHER" id="PTHR24292:SF54">
    <property type="entry name" value="CYP9F3-RELATED"/>
    <property type="match status" value="1"/>
</dbReference>
<evidence type="ECO:0000256" key="3">
    <source>
        <dbReference type="ARBA" id="ARBA00004406"/>
    </source>
</evidence>
<evidence type="ECO:0000256" key="6">
    <source>
        <dbReference type="ARBA" id="ARBA00022723"/>
    </source>
</evidence>
<comment type="subcellular location">
    <subcellularLocation>
        <location evidence="3">Endoplasmic reticulum membrane</location>
        <topology evidence="3">Peripheral membrane protein</topology>
    </subcellularLocation>
    <subcellularLocation>
        <location evidence="2">Microsome membrane</location>
        <topology evidence="2">Peripheral membrane protein</topology>
    </subcellularLocation>
</comment>
<dbReference type="STRING" id="543379.A0A232FJY9"/>
<dbReference type="PRINTS" id="PR00463">
    <property type="entry name" value="EP450I"/>
</dbReference>
<evidence type="ECO:0000256" key="14">
    <source>
        <dbReference type="SAM" id="Phobius"/>
    </source>
</evidence>
<accession>A0A232FJY9</accession>
<feature type="transmembrane region" description="Helical" evidence="14">
    <location>
        <begin position="411"/>
        <end position="435"/>
    </location>
</feature>
<keyword evidence="16" id="KW-1185">Reference proteome</keyword>
<dbReference type="GO" id="GO:0016705">
    <property type="term" value="F:oxidoreductase activity, acting on paired donors, with incorporation or reduction of molecular oxygen"/>
    <property type="evidence" value="ECO:0007669"/>
    <property type="project" value="InterPro"/>
</dbReference>
<dbReference type="InterPro" id="IPR002401">
    <property type="entry name" value="Cyt_P450_E_grp-I"/>
</dbReference>
<dbReference type="AlphaFoldDB" id="A0A232FJY9"/>
<feature type="transmembrane region" description="Helical" evidence="14">
    <location>
        <begin position="385"/>
        <end position="404"/>
    </location>
</feature>
<evidence type="ECO:0000256" key="8">
    <source>
        <dbReference type="ARBA" id="ARBA00022848"/>
    </source>
</evidence>
<dbReference type="InterPro" id="IPR017972">
    <property type="entry name" value="Cyt_P450_CS"/>
</dbReference>
<dbReference type="PRINTS" id="PR00385">
    <property type="entry name" value="P450"/>
</dbReference>
<evidence type="ECO:0000256" key="7">
    <source>
        <dbReference type="ARBA" id="ARBA00022824"/>
    </source>
</evidence>
<comment type="similarity">
    <text evidence="4">Belongs to the cytochrome P450 family.</text>
</comment>
<comment type="caution">
    <text evidence="15">The sequence shown here is derived from an EMBL/GenBank/DDBJ whole genome shotgun (WGS) entry which is preliminary data.</text>
</comment>
<dbReference type="Pfam" id="PF00067">
    <property type="entry name" value="p450"/>
    <property type="match status" value="1"/>
</dbReference>
<dbReference type="FunFam" id="1.10.630.10:FF:000042">
    <property type="entry name" value="Cytochrome P450"/>
    <property type="match status" value="1"/>
</dbReference>
<feature type="non-terminal residue" evidence="15">
    <location>
        <position position="1051"/>
    </location>
</feature>
<protein>
    <recommendedName>
        <fullName evidence="17">Cytochrome P450</fullName>
    </recommendedName>
</protein>
<dbReference type="GO" id="GO:0004497">
    <property type="term" value="F:monooxygenase activity"/>
    <property type="evidence" value="ECO:0007669"/>
    <property type="project" value="UniProtKB-KW"/>
</dbReference>
<keyword evidence="11" id="KW-0503">Monooxygenase</keyword>
<keyword evidence="6 13" id="KW-0479">Metal-binding</keyword>
<keyword evidence="12 14" id="KW-0472">Membrane</keyword>
<dbReference type="SUPFAM" id="SSF48264">
    <property type="entry name" value="Cytochrome P450"/>
    <property type="match status" value="1"/>
</dbReference>
<dbReference type="InterPro" id="IPR019144">
    <property type="entry name" value="Membralin"/>
</dbReference>
<keyword evidence="9" id="KW-0560">Oxidoreductase</keyword>
<name>A0A232FJY9_9HYME</name>
<evidence type="ECO:0000256" key="13">
    <source>
        <dbReference type="PIRSR" id="PIRSR602401-1"/>
    </source>
</evidence>
<keyword evidence="7" id="KW-0256">Endoplasmic reticulum</keyword>
<dbReference type="Gene3D" id="1.10.630.10">
    <property type="entry name" value="Cytochrome P450"/>
    <property type="match status" value="1"/>
</dbReference>
<dbReference type="PANTHER" id="PTHR24292">
    <property type="entry name" value="CYTOCHROME P450"/>
    <property type="match status" value="1"/>
</dbReference>
<dbReference type="GO" id="GO:0020037">
    <property type="term" value="F:heme binding"/>
    <property type="evidence" value="ECO:0007669"/>
    <property type="project" value="InterPro"/>
</dbReference>
<dbReference type="OrthoDB" id="2789670at2759"/>
<proteinExistence type="inferred from homology"/>
<dbReference type="Proteomes" id="UP000215335">
    <property type="component" value="Unassembled WGS sequence"/>
</dbReference>
<keyword evidence="10 13" id="KW-0408">Iron</keyword>
<dbReference type="InterPro" id="IPR036396">
    <property type="entry name" value="Cyt_P450_sf"/>
</dbReference>
<evidence type="ECO:0008006" key="17">
    <source>
        <dbReference type="Google" id="ProtNLM"/>
    </source>
</evidence>
<dbReference type="EMBL" id="NNAY01000100">
    <property type="protein sequence ID" value="OXU30982.1"/>
    <property type="molecule type" value="Genomic_DNA"/>
</dbReference>
<evidence type="ECO:0000256" key="9">
    <source>
        <dbReference type="ARBA" id="ARBA00023002"/>
    </source>
</evidence>